<organism evidence="5 6">
    <name type="scientific">Actinomycetospora chlora</name>
    <dbReference type="NCBI Taxonomy" id="663608"/>
    <lineage>
        <taxon>Bacteria</taxon>
        <taxon>Bacillati</taxon>
        <taxon>Actinomycetota</taxon>
        <taxon>Actinomycetes</taxon>
        <taxon>Pseudonocardiales</taxon>
        <taxon>Pseudonocardiaceae</taxon>
        <taxon>Actinomycetospora</taxon>
    </lineage>
</organism>
<evidence type="ECO:0000259" key="4">
    <source>
        <dbReference type="Pfam" id="PF13439"/>
    </source>
</evidence>
<dbReference type="Pfam" id="PF13439">
    <property type="entry name" value="Glyco_transf_4"/>
    <property type="match status" value="1"/>
</dbReference>
<evidence type="ECO:0000313" key="6">
    <source>
        <dbReference type="Proteomes" id="UP001500928"/>
    </source>
</evidence>
<dbReference type="InterPro" id="IPR028098">
    <property type="entry name" value="Glyco_trans_4-like_N"/>
</dbReference>
<evidence type="ECO:0000313" key="5">
    <source>
        <dbReference type="EMBL" id="GAA4772211.1"/>
    </source>
</evidence>
<protein>
    <submittedName>
        <fullName evidence="5">Glycosyltransferase</fullName>
    </submittedName>
</protein>
<sequence length="387" mass="42524">MPWRRRPSDGPVRLCLVLNAALVGGAEVVLLEMFRHLDPEKVRPELVCLREGGTLADDFRASGFDVTLFGRYGWKDLRQTARLWRHFRRTRPDVVLVPHFQRAPLVIGPWFAKLSGVPANVIAVHNMDLHHVGDRALPSYVVETLPITDGLALLVPSQSAYLRDHEGVGRYPWRRVPEYVVPNGIRIPELPTPAQRAEARAELGFGEDDVVAVIVARITDIKGHDLLLRALARLAPEHPRLRVLVVGEGPLAEQRRALAAELGVADRVVFTGLRRDVPRLLAASDLGVLPSKHEGVPMSVIEQMAAGLPVVASAVGGLPDIVRDGEEGHLVPAGDLDALTRRLGELAGDDGLRHAFGKAARLRAERDFSIETTARCCERMISDLLGR</sequence>
<name>A0ABP9A3S9_9PSEU</name>
<reference evidence="6" key="1">
    <citation type="journal article" date="2019" name="Int. J. Syst. Evol. Microbiol.">
        <title>The Global Catalogue of Microorganisms (GCM) 10K type strain sequencing project: providing services to taxonomists for standard genome sequencing and annotation.</title>
        <authorList>
            <consortium name="The Broad Institute Genomics Platform"/>
            <consortium name="The Broad Institute Genome Sequencing Center for Infectious Disease"/>
            <person name="Wu L."/>
            <person name="Ma J."/>
        </authorList>
    </citation>
    <scope>NUCLEOTIDE SEQUENCE [LARGE SCALE GENOMIC DNA]</scope>
    <source>
        <strain evidence="6">JCM 17979</strain>
    </source>
</reference>
<keyword evidence="6" id="KW-1185">Reference proteome</keyword>
<dbReference type="Pfam" id="PF00534">
    <property type="entry name" value="Glycos_transf_1"/>
    <property type="match status" value="1"/>
</dbReference>
<proteinExistence type="predicted"/>
<feature type="domain" description="Glycosyl transferase family 1" evidence="3">
    <location>
        <begin position="196"/>
        <end position="362"/>
    </location>
</feature>
<dbReference type="EMBL" id="BAABHO010000001">
    <property type="protein sequence ID" value="GAA4772211.1"/>
    <property type="molecule type" value="Genomic_DNA"/>
</dbReference>
<keyword evidence="1" id="KW-0328">Glycosyltransferase</keyword>
<gene>
    <name evidence="5" type="ORF">GCM10023200_00650</name>
</gene>
<dbReference type="RefSeq" id="WP_345410135.1">
    <property type="nucleotide sequence ID" value="NZ_BAABHO010000001.1"/>
</dbReference>
<dbReference type="PANTHER" id="PTHR12526">
    <property type="entry name" value="GLYCOSYLTRANSFERASE"/>
    <property type="match status" value="1"/>
</dbReference>
<evidence type="ECO:0000256" key="1">
    <source>
        <dbReference type="ARBA" id="ARBA00022676"/>
    </source>
</evidence>
<evidence type="ECO:0000259" key="3">
    <source>
        <dbReference type="Pfam" id="PF00534"/>
    </source>
</evidence>
<feature type="domain" description="Glycosyltransferase subfamily 4-like N-terminal" evidence="4">
    <location>
        <begin position="23"/>
        <end position="159"/>
    </location>
</feature>
<dbReference type="Gene3D" id="3.40.50.2000">
    <property type="entry name" value="Glycogen Phosphorylase B"/>
    <property type="match status" value="2"/>
</dbReference>
<dbReference type="SUPFAM" id="SSF53756">
    <property type="entry name" value="UDP-Glycosyltransferase/glycogen phosphorylase"/>
    <property type="match status" value="1"/>
</dbReference>
<dbReference type="Proteomes" id="UP001500928">
    <property type="component" value="Unassembled WGS sequence"/>
</dbReference>
<accession>A0ABP9A3S9</accession>
<keyword evidence="2" id="KW-0808">Transferase</keyword>
<dbReference type="InterPro" id="IPR001296">
    <property type="entry name" value="Glyco_trans_1"/>
</dbReference>
<comment type="caution">
    <text evidence="5">The sequence shown here is derived from an EMBL/GenBank/DDBJ whole genome shotgun (WGS) entry which is preliminary data.</text>
</comment>
<evidence type="ECO:0000256" key="2">
    <source>
        <dbReference type="ARBA" id="ARBA00022679"/>
    </source>
</evidence>